<accession>A0A1C3UPI5</accession>
<reference evidence="3" key="1">
    <citation type="submission" date="2016-08" db="EMBL/GenBank/DDBJ databases">
        <authorList>
            <person name="Varghese N."/>
            <person name="Submissions Spin"/>
        </authorList>
    </citation>
    <scope>NUCLEOTIDE SEQUENCE [LARGE SCALE GENOMIC DNA]</scope>
    <source>
        <strain evidence="3">ERR11</strain>
    </source>
</reference>
<organism evidence="2 3">
    <name type="scientific">Bradyrhizobium shewense</name>
    <dbReference type="NCBI Taxonomy" id="1761772"/>
    <lineage>
        <taxon>Bacteria</taxon>
        <taxon>Pseudomonadati</taxon>
        <taxon>Pseudomonadota</taxon>
        <taxon>Alphaproteobacteria</taxon>
        <taxon>Hyphomicrobiales</taxon>
        <taxon>Nitrobacteraceae</taxon>
        <taxon>Bradyrhizobium</taxon>
    </lineage>
</organism>
<sequence length="124" mass="13384">MKIQARGLAIALAIAVPIAVTATAKSSAAPNNGTSIKVAAPAVTTDVRYQVRRGHPYPSYSGYSTYESNWGYPAYSSYWGDPTYNSYYGAYDYGYYRSGCAPGPRVGAFATAPWSDLPTCPPYR</sequence>
<dbReference type="EMBL" id="FMAI01000002">
    <property type="protein sequence ID" value="SCB17391.1"/>
    <property type="molecule type" value="Genomic_DNA"/>
</dbReference>
<proteinExistence type="predicted"/>
<dbReference type="RefSeq" id="WP_091954500.1">
    <property type="nucleotide sequence ID" value="NZ_FMAI01000002.1"/>
</dbReference>
<dbReference type="AlphaFoldDB" id="A0A1C3UPI5"/>
<protein>
    <recommendedName>
        <fullName evidence="4">PXPV repeat-containing protein</fullName>
    </recommendedName>
</protein>
<keyword evidence="1" id="KW-0732">Signal</keyword>
<evidence type="ECO:0008006" key="4">
    <source>
        <dbReference type="Google" id="ProtNLM"/>
    </source>
</evidence>
<keyword evidence="3" id="KW-1185">Reference proteome</keyword>
<evidence type="ECO:0000313" key="3">
    <source>
        <dbReference type="Proteomes" id="UP000199184"/>
    </source>
</evidence>
<feature type="signal peptide" evidence="1">
    <location>
        <begin position="1"/>
        <end position="24"/>
    </location>
</feature>
<gene>
    <name evidence="2" type="ORF">GA0061098_1002254</name>
</gene>
<name>A0A1C3UPI5_9BRAD</name>
<dbReference type="Proteomes" id="UP000199184">
    <property type="component" value="Unassembled WGS sequence"/>
</dbReference>
<evidence type="ECO:0000256" key="1">
    <source>
        <dbReference type="SAM" id="SignalP"/>
    </source>
</evidence>
<feature type="chain" id="PRO_5008683353" description="PXPV repeat-containing protein" evidence="1">
    <location>
        <begin position="25"/>
        <end position="124"/>
    </location>
</feature>
<evidence type="ECO:0000313" key="2">
    <source>
        <dbReference type="EMBL" id="SCB17391.1"/>
    </source>
</evidence>